<protein>
    <submittedName>
        <fullName evidence="1">Uncharacterized protein</fullName>
    </submittedName>
</protein>
<gene>
    <name evidence="1" type="ORF">RBSH_03420</name>
</gene>
<proteinExistence type="predicted"/>
<reference evidence="1 2" key="1">
    <citation type="journal article" date="2013" name="Mar. Genomics">
        <title>Expression of sulfatases in Rhodopirellula baltica and the diversity of sulfatases in the genus Rhodopirellula.</title>
        <authorList>
            <person name="Wegner C.E."/>
            <person name="Richter-Heitmann T."/>
            <person name="Klindworth A."/>
            <person name="Klockow C."/>
            <person name="Richter M."/>
            <person name="Achstetter T."/>
            <person name="Glockner F.O."/>
            <person name="Harder J."/>
        </authorList>
    </citation>
    <scope>NUCLEOTIDE SEQUENCE [LARGE SCALE GENOMIC DNA]</scope>
    <source>
        <strain evidence="1 2">SH28</strain>
    </source>
</reference>
<comment type="caution">
    <text evidence="1">The sequence shown here is derived from an EMBL/GenBank/DDBJ whole genome shotgun (WGS) entry which is preliminary data.</text>
</comment>
<evidence type="ECO:0000313" key="2">
    <source>
        <dbReference type="Proteomes" id="UP000007993"/>
    </source>
</evidence>
<sequence>MTTDAREGALVRVLASLLAKHRLDCQVEPGLQLVTIARWNLAYWIR</sequence>
<dbReference type="AlphaFoldDB" id="K5E5X2"/>
<dbReference type="Proteomes" id="UP000007993">
    <property type="component" value="Unassembled WGS sequence"/>
</dbReference>
<evidence type="ECO:0000313" key="1">
    <source>
        <dbReference type="EMBL" id="EKK01181.1"/>
    </source>
</evidence>
<accession>K5E5X2</accession>
<organism evidence="1 2">
    <name type="scientific">Rhodopirellula baltica SH28</name>
    <dbReference type="NCBI Taxonomy" id="993517"/>
    <lineage>
        <taxon>Bacteria</taxon>
        <taxon>Pseudomonadati</taxon>
        <taxon>Planctomycetota</taxon>
        <taxon>Planctomycetia</taxon>
        <taxon>Pirellulales</taxon>
        <taxon>Pirellulaceae</taxon>
        <taxon>Rhodopirellula</taxon>
    </lineage>
</organism>
<dbReference type="EMBL" id="AMCW01000100">
    <property type="protein sequence ID" value="EKK01181.1"/>
    <property type="molecule type" value="Genomic_DNA"/>
</dbReference>
<dbReference type="PATRIC" id="fig|993517.3.peg.3704"/>
<name>K5E5X2_RHOBT</name>